<dbReference type="Pfam" id="PF13577">
    <property type="entry name" value="SnoaL_4"/>
    <property type="match status" value="1"/>
</dbReference>
<gene>
    <name evidence="2" type="ORF">ACEZDJ_21490</name>
</gene>
<sequence>MLTLQEISDRLEIQDLMVRYAHAVDTREWTLFKELFTEDAVIDYTAFGGPRGTVDEVTSFLALTLPLFSATQHLVANCAVTLDGDRATARTMCHNPMAVTDSESVLVCGLWYVDTLVRTPDGWRLRERSEDKAYSAVLNPQPPDEHS</sequence>
<accession>A0ABV6UQX9</accession>
<dbReference type="SUPFAM" id="SSF54427">
    <property type="entry name" value="NTF2-like"/>
    <property type="match status" value="1"/>
</dbReference>
<proteinExistence type="predicted"/>
<comment type="caution">
    <text evidence="2">The sequence shown here is derived from an EMBL/GenBank/DDBJ whole genome shotgun (WGS) entry which is preliminary data.</text>
</comment>
<dbReference type="CDD" id="cd00531">
    <property type="entry name" value="NTF2_like"/>
    <property type="match status" value="1"/>
</dbReference>
<dbReference type="Proteomes" id="UP001592528">
    <property type="component" value="Unassembled WGS sequence"/>
</dbReference>
<dbReference type="InterPro" id="IPR037401">
    <property type="entry name" value="SnoaL-like"/>
</dbReference>
<evidence type="ECO:0000313" key="3">
    <source>
        <dbReference type="Proteomes" id="UP001592528"/>
    </source>
</evidence>
<organism evidence="2 3">
    <name type="scientific">Streptacidiphilus cavernicola</name>
    <dbReference type="NCBI Taxonomy" id="3342716"/>
    <lineage>
        <taxon>Bacteria</taxon>
        <taxon>Bacillati</taxon>
        <taxon>Actinomycetota</taxon>
        <taxon>Actinomycetes</taxon>
        <taxon>Kitasatosporales</taxon>
        <taxon>Streptomycetaceae</taxon>
        <taxon>Streptacidiphilus</taxon>
    </lineage>
</organism>
<dbReference type="InterPro" id="IPR032710">
    <property type="entry name" value="NTF2-like_dom_sf"/>
</dbReference>
<evidence type="ECO:0000259" key="1">
    <source>
        <dbReference type="Pfam" id="PF13577"/>
    </source>
</evidence>
<dbReference type="Gene3D" id="3.10.450.50">
    <property type="match status" value="1"/>
</dbReference>
<dbReference type="RefSeq" id="WP_037594777.1">
    <property type="nucleotide sequence ID" value="NZ_JBHEZZ010000012.1"/>
</dbReference>
<dbReference type="EMBL" id="JBHEZZ010000012">
    <property type="protein sequence ID" value="MFC1403869.1"/>
    <property type="molecule type" value="Genomic_DNA"/>
</dbReference>
<protein>
    <submittedName>
        <fullName evidence="2">Nuclear transport factor 2 family protein</fullName>
    </submittedName>
</protein>
<reference evidence="2 3" key="1">
    <citation type="submission" date="2024-09" db="EMBL/GenBank/DDBJ databases">
        <authorList>
            <person name="Lee S.D."/>
        </authorList>
    </citation>
    <scope>NUCLEOTIDE SEQUENCE [LARGE SCALE GENOMIC DNA]</scope>
    <source>
        <strain evidence="2 3">N1-5</strain>
    </source>
</reference>
<name>A0ABV6UQX9_9ACTN</name>
<evidence type="ECO:0000313" key="2">
    <source>
        <dbReference type="EMBL" id="MFC1403869.1"/>
    </source>
</evidence>
<feature type="domain" description="SnoaL-like" evidence="1">
    <location>
        <begin position="5"/>
        <end position="128"/>
    </location>
</feature>
<keyword evidence="3" id="KW-1185">Reference proteome</keyword>